<dbReference type="Pfam" id="PF00672">
    <property type="entry name" value="HAMP"/>
    <property type="match status" value="1"/>
</dbReference>
<keyword evidence="9" id="KW-0067">ATP-binding</keyword>
<feature type="transmembrane region" description="Helical" evidence="12">
    <location>
        <begin position="6"/>
        <end position="25"/>
    </location>
</feature>
<keyword evidence="12" id="KW-0812">Transmembrane</keyword>
<evidence type="ECO:0000313" key="15">
    <source>
        <dbReference type="EMBL" id="OMF57540.1"/>
    </source>
</evidence>
<evidence type="ECO:0000259" key="14">
    <source>
        <dbReference type="PROSITE" id="PS50885"/>
    </source>
</evidence>
<dbReference type="Pfam" id="PF06580">
    <property type="entry name" value="His_kinase"/>
    <property type="match status" value="1"/>
</dbReference>
<dbReference type="RefSeq" id="WP_076165472.1">
    <property type="nucleotide sequence ID" value="NZ_MRTP01000001.1"/>
</dbReference>
<evidence type="ECO:0000256" key="9">
    <source>
        <dbReference type="ARBA" id="ARBA00022840"/>
    </source>
</evidence>
<name>A0A1R1F0E5_9BACL</name>
<evidence type="ECO:0000256" key="12">
    <source>
        <dbReference type="SAM" id="Phobius"/>
    </source>
</evidence>
<keyword evidence="6" id="KW-0808">Transferase</keyword>
<reference evidence="15 16" key="1">
    <citation type="submission" date="2016-11" db="EMBL/GenBank/DDBJ databases">
        <title>Paenibacillus species isolates.</title>
        <authorList>
            <person name="Beno S.M."/>
        </authorList>
    </citation>
    <scope>NUCLEOTIDE SEQUENCE [LARGE SCALE GENOMIC DNA]</scope>
    <source>
        <strain evidence="15 16">FSL R5-0378</strain>
    </source>
</reference>
<dbReference type="InterPro" id="IPR036890">
    <property type="entry name" value="HATPase_C_sf"/>
</dbReference>
<feature type="domain" description="Histidine kinase" evidence="13">
    <location>
        <begin position="314"/>
        <end position="591"/>
    </location>
</feature>
<keyword evidence="4" id="KW-1003">Cell membrane</keyword>
<evidence type="ECO:0000256" key="3">
    <source>
        <dbReference type="ARBA" id="ARBA00012438"/>
    </source>
</evidence>
<dbReference type="CDD" id="cd06225">
    <property type="entry name" value="HAMP"/>
    <property type="match status" value="1"/>
</dbReference>
<dbReference type="InterPro" id="IPR004358">
    <property type="entry name" value="Sig_transdc_His_kin-like_C"/>
</dbReference>
<protein>
    <recommendedName>
        <fullName evidence="3">histidine kinase</fullName>
        <ecNumber evidence="3">2.7.13.3</ecNumber>
    </recommendedName>
</protein>
<dbReference type="Gene3D" id="3.30.565.10">
    <property type="entry name" value="Histidine kinase-like ATPase, C-terminal domain"/>
    <property type="match status" value="1"/>
</dbReference>
<dbReference type="GO" id="GO:0000155">
    <property type="term" value="F:phosphorelay sensor kinase activity"/>
    <property type="evidence" value="ECO:0007669"/>
    <property type="project" value="InterPro"/>
</dbReference>
<dbReference type="SUPFAM" id="SSF55874">
    <property type="entry name" value="ATPase domain of HSP90 chaperone/DNA topoisomerase II/histidine kinase"/>
    <property type="match status" value="1"/>
</dbReference>
<feature type="transmembrane region" description="Helical" evidence="12">
    <location>
        <begin position="295"/>
        <end position="315"/>
    </location>
</feature>
<evidence type="ECO:0000256" key="8">
    <source>
        <dbReference type="ARBA" id="ARBA00022777"/>
    </source>
</evidence>
<evidence type="ECO:0000256" key="7">
    <source>
        <dbReference type="ARBA" id="ARBA00022741"/>
    </source>
</evidence>
<keyword evidence="5" id="KW-0597">Phosphoprotein</keyword>
<keyword evidence="12" id="KW-1133">Transmembrane helix</keyword>
<evidence type="ECO:0000256" key="2">
    <source>
        <dbReference type="ARBA" id="ARBA00004651"/>
    </source>
</evidence>
<dbReference type="InterPro" id="IPR010559">
    <property type="entry name" value="Sig_transdc_His_kin_internal"/>
</dbReference>
<organism evidence="15 16">
    <name type="scientific">Paenibacillus rhizosphaerae</name>
    <dbReference type="NCBI Taxonomy" id="297318"/>
    <lineage>
        <taxon>Bacteria</taxon>
        <taxon>Bacillati</taxon>
        <taxon>Bacillota</taxon>
        <taxon>Bacilli</taxon>
        <taxon>Bacillales</taxon>
        <taxon>Paenibacillaceae</taxon>
        <taxon>Paenibacillus</taxon>
    </lineage>
</organism>
<dbReference type="Proteomes" id="UP000187172">
    <property type="component" value="Unassembled WGS sequence"/>
</dbReference>
<dbReference type="EMBL" id="MRTP01000001">
    <property type="protein sequence ID" value="OMF57540.1"/>
    <property type="molecule type" value="Genomic_DNA"/>
</dbReference>
<dbReference type="GO" id="GO:0005886">
    <property type="term" value="C:plasma membrane"/>
    <property type="evidence" value="ECO:0007669"/>
    <property type="project" value="UniProtKB-SubCell"/>
</dbReference>
<keyword evidence="16" id="KW-1185">Reference proteome</keyword>
<dbReference type="PROSITE" id="PS50885">
    <property type="entry name" value="HAMP"/>
    <property type="match status" value="1"/>
</dbReference>
<comment type="subcellular location">
    <subcellularLocation>
        <location evidence="2">Cell membrane</location>
        <topology evidence="2">Multi-pass membrane protein</topology>
    </subcellularLocation>
</comment>
<dbReference type="Gene3D" id="6.10.340.10">
    <property type="match status" value="1"/>
</dbReference>
<accession>A0A1R1F0E5</accession>
<dbReference type="EC" id="2.7.13.3" evidence="3"/>
<comment type="catalytic activity">
    <reaction evidence="1">
        <text>ATP + protein L-histidine = ADP + protein N-phospho-L-histidine.</text>
        <dbReference type="EC" id="2.7.13.3"/>
    </reaction>
</comment>
<dbReference type="AlphaFoldDB" id="A0A1R1F0E5"/>
<sequence length="609" mass="69676">MLKTKMFIAFSAVSLFIVTLTCLMFDYKNVSDIKSQTFALSDTITRQFSRTFELYVQDIEKLSVSIIGDSIIQNSLIDHYHSDDPVEQNEIELTINNRLFTHLQSRSQLQSIYLFTLDHNAYFVSKASGPKVSFHLEDEIWYPRTAEIMTNKFILLPVCEENTGGDRREKVISFVRNINRIPYRDTLAYMKININVNVINDMLVMSDANEFERSMRVLIVTDQGDIVYDDKDELTGNTHSGLGKSAFQKSPHSGELTWMGQRYLYTIEHSDYTKWNTVILTPKDFLLSKQKKSQYILALAGLLATVLIAFVSYLLSHQITIPLRNLMKKMTRVEQGDFSQYMSVTGNHEISRLSRIYNNMLDSISRLINEVYESKLAEKNAQLSALQAQINPHFLYNTLNIMKSISRVRGIEEVAEMSESLAELFQYSMKNLQHPVPLQEELNHIENYMNIQHHRFGSRFELHVSVPEHLLHASVLKLTIQPLIENSIIHGLGNMKSGGRIDLRAMQNGSSFVIEVSDNGKGMDKEQLEGLRSALQHAAQSSRRIQDQPYGIGLSNIRERIRLFYGAEYGMELESSQGGGTIIRITLPFRHHDSWNKEEASDEYISGGG</sequence>
<evidence type="ECO:0000256" key="10">
    <source>
        <dbReference type="ARBA" id="ARBA00023012"/>
    </source>
</evidence>
<evidence type="ECO:0000259" key="13">
    <source>
        <dbReference type="PROSITE" id="PS50109"/>
    </source>
</evidence>
<proteinExistence type="predicted"/>
<dbReference type="InterPro" id="IPR003594">
    <property type="entry name" value="HATPase_dom"/>
</dbReference>
<dbReference type="PANTHER" id="PTHR34220:SF7">
    <property type="entry name" value="SENSOR HISTIDINE KINASE YPDA"/>
    <property type="match status" value="1"/>
</dbReference>
<dbReference type="GO" id="GO:0005524">
    <property type="term" value="F:ATP binding"/>
    <property type="evidence" value="ECO:0007669"/>
    <property type="project" value="UniProtKB-KW"/>
</dbReference>
<comment type="caution">
    <text evidence="15">The sequence shown here is derived from an EMBL/GenBank/DDBJ whole genome shotgun (WGS) entry which is preliminary data.</text>
</comment>
<evidence type="ECO:0000256" key="6">
    <source>
        <dbReference type="ARBA" id="ARBA00022679"/>
    </source>
</evidence>
<dbReference type="InterPro" id="IPR005467">
    <property type="entry name" value="His_kinase_dom"/>
</dbReference>
<keyword evidence="11 12" id="KW-0472">Membrane</keyword>
<evidence type="ECO:0000256" key="4">
    <source>
        <dbReference type="ARBA" id="ARBA00022475"/>
    </source>
</evidence>
<keyword evidence="10" id="KW-0902">Two-component regulatory system</keyword>
<dbReference type="Pfam" id="PF02518">
    <property type="entry name" value="HATPase_c"/>
    <property type="match status" value="1"/>
</dbReference>
<evidence type="ECO:0000256" key="1">
    <source>
        <dbReference type="ARBA" id="ARBA00000085"/>
    </source>
</evidence>
<dbReference type="PANTHER" id="PTHR34220">
    <property type="entry name" value="SENSOR HISTIDINE KINASE YPDA"/>
    <property type="match status" value="1"/>
</dbReference>
<keyword evidence="7" id="KW-0547">Nucleotide-binding</keyword>
<dbReference type="PRINTS" id="PR00344">
    <property type="entry name" value="BCTRLSENSOR"/>
</dbReference>
<dbReference type="PROSITE" id="PS50109">
    <property type="entry name" value="HIS_KIN"/>
    <property type="match status" value="1"/>
</dbReference>
<dbReference type="InterPro" id="IPR003660">
    <property type="entry name" value="HAMP_dom"/>
</dbReference>
<dbReference type="InterPro" id="IPR050640">
    <property type="entry name" value="Bact_2-comp_sensor_kinase"/>
</dbReference>
<dbReference type="SUPFAM" id="SSF158472">
    <property type="entry name" value="HAMP domain-like"/>
    <property type="match status" value="1"/>
</dbReference>
<gene>
    <name evidence="15" type="ORF">BK138_02780</name>
</gene>
<evidence type="ECO:0000313" key="16">
    <source>
        <dbReference type="Proteomes" id="UP000187172"/>
    </source>
</evidence>
<keyword evidence="8" id="KW-0418">Kinase</keyword>
<evidence type="ECO:0000256" key="11">
    <source>
        <dbReference type="ARBA" id="ARBA00023136"/>
    </source>
</evidence>
<dbReference type="SMART" id="SM00304">
    <property type="entry name" value="HAMP"/>
    <property type="match status" value="1"/>
</dbReference>
<dbReference type="SMART" id="SM00387">
    <property type="entry name" value="HATPase_c"/>
    <property type="match status" value="1"/>
</dbReference>
<feature type="domain" description="HAMP" evidence="14">
    <location>
        <begin position="317"/>
        <end position="369"/>
    </location>
</feature>
<dbReference type="STRING" id="297318.BK138_02780"/>
<evidence type="ECO:0000256" key="5">
    <source>
        <dbReference type="ARBA" id="ARBA00022553"/>
    </source>
</evidence>